<feature type="transmembrane region" description="Helical" evidence="9">
    <location>
        <begin position="165"/>
        <end position="186"/>
    </location>
</feature>
<evidence type="ECO:0008006" key="12">
    <source>
        <dbReference type="Google" id="ProtNLM"/>
    </source>
</evidence>
<keyword evidence="3" id="KW-0808">Transferase</keyword>
<evidence type="ECO:0000256" key="7">
    <source>
        <dbReference type="ARBA" id="ARBA00024033"/>
    </source>
</evidence>
<name>A0A640SFB2_9ACTN</name>
<dbReference type="Proteomes" id="UP000435837">
    <property type="component" value="Unassembled WGS sequence"/>
</dbReference>
<sequence length="517" mass="55579">MQALYQLSYSPVFCCPPGSPLRHRLHYTDLPGFCQIVLPGPLGVTHGTVGKPCPIRPGEPYAVTALELDAPTDPRGPHPGRGIIRRHPTRAAALACLVSFTAFWIVQRLAHVTMLDLMVYRAEGLTVRNGGALYDMVATSAHLPNTYPPFAALLFTPLTLLDVPAMRALATAGNLLLLLAVVHLSLRLVGRPRHLPGPAATLAVSALLVWCEPVWTTLRYGQINLLLAALVLWDLTRKDTQRLAGIGIGVAAGLKLTPALFAVFLALAGAVRAGQLLRSGAGGRGAWNVWLRQASVATAAFLGSALLSALVLPRDSHRFWTEIVFAADRVGEVEITANQSLRGALARLLHTHDPDITWIVVAGLTAALGLTLAVRSLLRGRRAWAAMACAATALLVSPVSWSHHWVWCVPMVILLGSEALRRTGTAARRWWAATLALGLLFGSFALWWVPHRWHQHEELQQNGVQMLLSDVYPIAGLALLALTGARLRRSGGRPGRDSAPGRPMPAVVGEPPARAAD</sequence>
<feature type="transmembrane region" description="Helical" evidence="9">
    <location>
        <begin position="91"/>
        <end position="110"/>
    </location>
</feature>
<evidence type="ECO:0000256" key="4">
    <source>
        <dbReference type="ARBA" id="ARBA00022692"/>
    </source>
</evidence>
<evidence type="ECO:0000256" key="2">
    <source>
        <dbReference type="ARBA" id="ARBA00022475"/>
    </source>
</evidence>
<evidence type="ECO:0000256" key="1">
    <source>
        <dbReference type="ARBA" id="ARBA00004651"/>
    </source>
</evidence>
<feature type="transmembrane region" description="Helical" evidence="9">
    <location>
        <begin position="469"/>
        <end position="487"/>
    </location>
</feature>
<feature type="transmembrane region" description="Helical" evidence="9">
    <location>
        <begin position="430"/>
        <end position="449"/>
    </location>
</feature>
<dbReference type="GO" id="GO:0005886">
    <property type="term" value="C:plasma membrane"/>
    <property type="evidence" value="ECO:0007669"/>
    <property type="project" value="UniProtKB-SubCell"/>
</dbReference>
<evidence type="ECO:0000256" key="3">
    <source>
        <dbReference type="ARBA" id="ARBA00022679"/>
    </source>
</evidence>
<comment type="caution">
    <text evidence="10">The sequence shown here is derived from an EMBL/GenBank/DDBJ whole genome shotgun (WGS) entry which is preliminary data.</text>
</comment>
<feature type="transmembrane region" description="Helical" evidence="9">
    <location>
        <begin position="198"/>
        <end position="215"/>
    </location>
</feature>
<comment type="similarity">
    <text evidence="7">Belongs to the glycosyltransferase 87 family.</text>
</comment>
<keyword evidence="4 9" id="KW-0812">Transmembrane</keyword>
<feature type="transmembrane region" description="Helical" evidence="9">
    <location>
        <begin position="356"/>
        <end position="378"/>
    </location>
</feature>
<evidence type="ECO:0000313" key="11">
    <source>
        <dbReference type="Proteomes" id="UP000435837"/>
    </source>
</evidence>
<protein>
    <recommendedName>
        <fullName evidence="12">Polyprenol-phosphate-mannose-dependent alpha-(1-2)-phosphatidylinositol pentamannoside mannosyltransferase</fullName>
    </recommendedName>
</protein>
<accession>A0A640SFB2</accession>
<proteinExistence type="inferred from homology"/>
<evidence type="ECO:0000256" key="9">
    <source>
        <dbReference type="SAM" id="Phobius"/>
    </source>
</evidence>
<reference evidence="10 11" key="1">
    <citation type="submission" date="2019-12" db="EMBL/GenBank/DDBJ databases">
        <title>Whole genome shotgun sequence of Streptomyces caniferus NBRC 15389.</title>
        <authorList>
            <person name="Ichikawa N."/>
            <person name="Kimura A."/>
            <person name="Kitahashi Y."/>
            <person name="Komaki H."/>
            <person name="Tamura T."/>
        </authorList>
    </citation>
    <scope>NUCLEOTIDE SEQUENCE [LARGE SCALE GENOMIC DNA]</scope>
    <source>
        <strain evidence="10 11">NBRC 15389</strain>
    </source>
</reference>
<feature type="transmembrane region" description="Helical" evidence="9">
    <location>
        <begin position="243"/>
        <end position="270"/>
    </location>
</feature>
<evidence type="ECO:0000256" key="8">
    <source>
        <dbReference type="SAM" id="MobiDB-lite"/>
    </source>
</evidence>
<dbReference type="GO" id="GO:0016758">
    <property type="term" value="F:hexosyltransferase activity"/>
    <property type="evidence" value="ECO:0007669"/>
    <property type="project" value="InterPro"/>
</dbReference>
<gene>
    <name evidence="10" type="ORF">Scani_61450</name>
</gene>
<dbReference type="EMBL" id="BLIN01000005">
    <property type="protein sequence ID" value="GFE09877.1"/>
    <property type="molecule type" value="Genomic_DNA"/>
</dbReference>
<comment type="subcellular location">
    <subcellularLocation>
        <location evidence="1">Cell membrane</location>
        <topology evidence="1">Multi-pass membrane protein</topology>
    </subcellularLocation>
</comment>
<keyword evidence="6 9" id="KW-0472">Membrane</keyword>
<feature type="region of interest" description="Disordered" evidence="8">
    <location>
        <begin position="490"/>
        <end position="517"/>
    </location>
</feature>
<keyword evidence="5 9" id="KW-1133">Transmembrane helix</keyword>
<dbReference type="AlphaFoldDB" id="A0A640SFB2"/>
<evidence type="ECO:0000256" key="5">
    <source>
        <dbReference type="ARBA" id="ARBA00022989"/>
    </source>
</evidence>
<evidence type="ECO:0000313" key="10">
    <source>
        <dbReference type="EMBL" id="GFE09877.1"/>
    </source>
</evidence>
<dbReference type="InterPro" id="IPR018584">
    <property type="entry name" value="GT87"/>
</dbReference>
<organism evidence="10 11">
    <name type="scientific">Streptomyces caniferus</name>
    <dbReference type="NCBI Taxonomy" id="285557"/>
    <lineage>
        <taxon>Bacteria</taxon>
        <taxon>Bacillati</taxon>
        <taxon>Actinomycetota</taxon>
        <taxon>Actinomycetes</taxon>
        <taxon>Kitasatosporales</taxon>
        <taxon>Streptomycetaceae</taxon>
        <taxon>Streptomyces</taxon>
    </lineage>
</organism>
<evidence type="ECO:0000256" key="6">
    <source>
        <dbReference type="ARBA" id="ARBA00023136"/>
    </source>
</evidence>
<dbReference type="Pfam" id="PF09594">
    <property type="entry name" value="GT87"/>
    <property type="match status" value="1"/>
</dbReference>
<feature type="transmembrane region" description="Helical" evidence="9">
    <location>
        <begin position="290"/>
        <end position="312"/>
    </location>
</feature>
<keyword evidence="2" id="KW-1003">Cell membrane</keyword>